<protein>
    <submittedName>
        <fullName evidence="1">Uncharacterized protein</fullName>
    </submittedName>
</protein>
<dbReference type="AlphaFoldDB" id="A0AAD6ZB98"/>
<proteinExistence type="predicted"/>
<accession>A0AAD6ZB98</accession>
<dbReference type="PANTHER" id="PTHR31912">
    <property type="entry name" value="IP13529P"/>
    <property type="match status" value="1"/>
</dbReference>
<dbReference type="Proteomes" id="UP001218218">
    <property type="component" value="Unassembled WGS sequence"/>
</dbReference>
<gene>
    <name evidence="1" type="ORF">DFH08DRAFT_972709</name>
</gene>
<keyword evidence="2" id="KW-1185">Reference proteome</keyword>
<comment type="caution">
    <text evidence="1">The sequence shown here is derived from an EMBL/GenBank/DDBJ whole genome shotgun (WGS) entry which is preliminary data.</text>
</comment>
<reference evidence="1" key="1">
    <citation type="submission" date="2023-03" db="EMBL/GenBank/DDBJ databases">
        <title>Massive genome expansion in bonnet fungi (Mycena s.s.) driven by repeated elements and novel gene families across ecological guilds.</title>
        <authorList>
            <consortium name="Lawrence Berkeley National Laboratory"/>
            <person name="Harder C.B."/>
            <person name="Miyauchi S."/>
            <person name="Viragh M."/>
            <person name="Kuo A."/>
            <person name="Thoen E."/>
            <person name="Andreopoulos B."/>
            <person name="Lu D."/>
            <person name="Skrede I."/>
            <person name="Drula E."/>
            <person name="Henrissat B."/>
            <person name="Morin E."/>
            <person name="Kohler A."/>
            <person name="Barry K."/>
            <person name="LaButti K."/>
            <person name="Morin E."/>
            <person name="Salamov A."/>
            <person name="Lipzen A."/>
            <person name="Mereny Z."/>
            <person name="Hegedus B."/>
            <person name="Baldrian P."/>
            <person name="Stursova M."/>
            <person name="Weitz H."/>
            <person name="Taylor A."/>
            <person name="Grigoriev I.V."/>
            <person name="Nagy L.G."/>
            <person name="Martin F."/>
            <person name="Kauserud H."/>
        </authorList>
    </citation>
    <scope>NUCLEOTIDE SEQUENCE</scope>
    <source>
        <strain evidence="1">CBHHK002</strain>
    </source>
</reference>
<name>A0AAD6ZB98_9AGAR</name>
<dbReference type="PANTHER" id="PTHR31912:SF34">
    <property type="entry name" value="NOTOCHORD-RELATED PROTEIN"/>
    <property type="match status" value="1"/>
</dbReference>
<dbReference type="EMBL" id="JARIHO010000066">
    <property type="protein sequence ID" value="KAJ7314667.1"/>
    <property type="molecule type" value="Genomic_DNA"/>
</dbReference>
<evidence type="ECO:0000313" key="1">
    <source>
        <dbReference type="EMBL" id="KAJ7314667.1"/>
    </source>
</evidence>
<organism evidence="1 2">
    <name type="scientific">Mycena albidolilacea</name>
    <dbReference type="NCBI Taxonomy" id="1033008"/>
    <lineage>
        <taxon>Eukaryota</taxon>
        <taxon>Fungi</taxon>
        <taxon>Dikarya</taxon>
        <taxon>Basidiomycota</taxon>
        <taxon>Agaricomycotina</taxon>
        <taxon>Agaricomycetes</taxon>
        <taxon>Agaricomycetidae</taxon>
        <taxon>Agaricales</taxon>
        <taxon>Marasmiineae</taxon>
        <taxon>Mycenaceae</taxon>
        <taxon>Mycena</taxon>
    </lineage>
</organism>
<sequence length="375" mass="42929">MANPLVAPHMHFYPEETNGPISETYQAERWMEYTPSELTLMYSQGGKQFWIKELARLVDGRYVISHTWIVRNREETVEAGDLELDWDNLHDGEPFVWVDDMDIPAMPNPMRKLVRDDKDLYVVMVSLWADDVSGNWSKQYNKRMNMCASNGCLPGRLLQQEYHVHYISTSPNASSAEQFSTFQDHVKSTEKNPVKCFNVVTNQTRLHTWAGTPIFPVESRKCGWGGTRKEKEGDTLYHTCHLVGTARSAAEIQETLDKQLQHAMHGDAKAVGDLQRDTGTKDKITQHWIDQLLIAAELQKWYDDQPGDKRNPLLDLPGLDPSQDTPIELLHTVLLGVMKYIWHFLNTSQWSDADRLLLAIRLQSTDLTGLTIPPL</sequence>
<evidence type="ECO:0000313" key="2">
    <source>
        <dbReference type="Proteomes" id="UP001218218"/>
    </source>
</evidence>